<feature type="compositionally biased region" description="Low complexity" evidence="13">
    <location>
        <begin position="63"/>
        <end position="78"/>
    </location>
</feature>
<dbReference type="InterPro" id="IPR001296">
    <property type="entry name" value="Glyco_trans_1"/>
</dbReference>
<evidence type="ECO:0000313" key="17">
    <source>
        <dbReference type="Proteomes" id="UP000054350"/>
    </source>
</evidence>
<evidence type="ECO:0000256" key="3">
    <source>
        <dbReference type="ARBA" id="ARBA00004922"/>
    </source>
</evidence>
<evidence type="ECO:0000259" key="15">
    <source>
        <dbReference type="Pfam" id="PF13439"/>
    </source>
</evidence>
<dbReference type="AlphaFoldDB" id="A0A0L0SEZ8"/>
<keyword evidence="7 12" id="KW-0256">Endoplasmic reticulum</keyword>
<dbReference type="eggNOG" id="KOG0853">
    <property type="taxonomic scope" value="Eukaryota"/>
</dbReference>
<dbReference type="VEuPathDB" id="FungiDB:AMAG_06865"/>
<dbReference type="PANTHER" id="PTHR45918:SF1">
    <property type="entry name" value="ALPHA-1,3_1,6-MANNOSYLTRANSFERASE ALG2"/>
    <property type="match status" value="1"/>
</dbReference>
<evidence type="ECO:0000259" key="14">
    <source>
        <dbReference type="Pfam" id="PF00534"/>
    </source>
</evidence>
<keyword evidence="9" id="KW-0472">Membrane</keyword>
<comment type="subcellular location">
    <subcellularLocation>
        <location evidence="2 12">Endoplasmic reticulum membrane</location>
    </subcellularLocation>
</comment>
<organism evidence="16 17">
    <name type="scientific">Allomyces macrogynus (strain ATCC 38327)</name>
    <name type="common">Allomyces javanicus var. macrogynus</name>
    <dbReference type="NCBI Taxonomy" id="578462"/>
    <lineage>
        <taxon>Eukaryota</taxon>
        <taxon>Fungi</taxon>
        <taxon>Fungi incertae sedis</taxon>
        <taxon>Blastocladiomycota</taxon>
        <taxon>Blastocladiomycetes</taxon>
        <taxon>Blastocladiales</taxon>
        <taxon>Blastocladiaceae</taxon>
        <taxon>Allomyces</taxon>
    </lineage>
</organism>
<protein>
    <recommendedName>
        <fullName evidence="12">Alpha-1,3/1,6-mannosyltransferase ALG2</fullName>
        <ecNumber evidence="12">2.4.1.132</ecNumber>
        <ecNumber evidence="12">2.4.1.257</ecNumber>
    </recommendedName>
    <alternativeName>
        <fullName evidence="12">GDP-Man:Man(1)GlcNAc(2)-PP-Dol alpha-1,3-mannosyltransferase</fullName>
    </alternativeName>
</protein>
<comment type="pathway">
    <text evidence="3 12">Protein modification; protein glycosylation.</text>
</comment>
<dbReference type="EC" id="2.4.1.257" evidence="12"/>
<dbReference type="STRING" id="578462.A0A0L0SEZ8"/>
<reference evidence="17" key="2">
    <citation type="submission" date="2009-11" db="EMBL/GenBank/DDBJ databases">
        <title>The Genome Sequence of Allomyces macrogynus strain ATCC 38327.</title>
        <authorList>
            <consortium name="The Broad Institute Genome Sequencing Platform"/>
            <person name="Russ C."/>
            <person name="Cuomo C."/>
            <person name="Shea T."/>
            <person name="Young S.K."/>
            <person name="Zeng Q."/>
            <person name="Koehrsen M."/>
            <person name="Haas B."/>
            <person name="Borodovsky M."/>
            <person name="Guigo R."/>
            <person name="Alvarado L."/>
            <person name="Berlin A."/>
            <person name="Borenstein D."/>
            <person name="Chen Z."/>
            <person name="Engels R."/>
            <person name="Freedman E."/>
            <person name="Gellesch M."/>
            <person name="Goldberg J."/>
            <person name="Griggs A."/>
            <person name="Gujja S."/>
            <person name="Heiman D."/>
            <person name="Hepburn T."/>
            <person name="Howarth C."/>
            <person name="Jen D."/>
            <person name="Larson L."/>
            <person name="Lewis B."/>
            <person name="Mehta T."/>
            <person name="Park D."/>
            <person name="Pearson M."/>
            <person name="Roberts A."/>
            <person name="Saif S."/>
            <person name="Shenoy N."/>
            <person name="Sisk P."/>
            <person name="Stolte C."/>
            <person name="Sykes S."/>
            <person name="Walk T."/>
            <person name="White J."/>
            <person name="Yandava C."/>
            <person name="Burger G."/>
            <person name="Gray M.W."/>
            <person name="Holland P.W.H."/>
            <person name="King N."/>
            <person name="Lang F.B.F."/>
            <person name="Roger A.J."/>
            <person name="Ruiz-Trillo I."/>
            <person name="Lander E."/>
            <person name="Nusbaum C."/>
        </authorList>
    </citation>
    <scope>NUCLEOTIDE SEQUENCE [LARGE SCALE GENOMIC DNA]</scope>
    <source>
        <strain evidence="17">ATCC 38327</strain>
    </source>
</reference>
<evidence type="ECO:0000256" key="12">
    <source>
        <dbReference type="RuleBase" id="RU367136"/>
    </source>
</evidence>
<evidence type="ECO:0000256" key="9">
    <source>
        <dbReference type="ARBA" id="ARBA00023136"/>
    </source>
</evidence>
<keyword evidence="17" id="KW-1185">Reference proteome</keyword>
<keyword evidence="8" id="KW-1133">Transmembrane helix</keyword>
<evidence type="ECO:0000256" key="13">
    <source>
        <dbReference type="SAM" id="MobiDB-lite"/>
    </source>
</evidence>
<comment type="catalytic activity">
    <reaction evidence="10 12">
        <text>a beta-D-Man-(1-&gt;4)-beta-D-GlcNAc-(1-&gt;4)-alpha-D-GlcNAc-diphospho-di-trans,poly-cis-dolichol + GDP-alpha-D-mannose = an alpha-D-Man-(1-&gt;3)-beta-D-Man-(1-&gt;4)-beta-D-GlcNAc-(1-&gt;4)-alpha-D-GlcNAc-diphospho-di-trans,poly-cis-dolichol + GDP + H(+)</text>
        <dbReference type="Rhea" id="RHEA:29515"/>
        <dbReference type="Rhea" id="RHEA-COMP:19511"/>
        <dbReference type="Rhea" id="RHEA-COMP:19513"/>
        <dbReference type="ChEBI" id="CHEBI:15378"/>
        <dbReference type="ChEBI" id="CHEBI:57527"/>
        <dbReference type="ChEBI" id="CHEBI:58189"/>
        <dbReference type="ChEBI" id="CHEBI:58472"/>
        <dbReference type="ChEBI" id="CHEBI:132510"/>
        <dbReference type="EC" id="2.4.1.132"/>
    </reaction>
    <physiologicalReaction direction="left-to-right" evidence="10 12">
        <dbReference type="Rhea" id="RHEA:29516"/>
    </physiologicalReaction>
</comment>
<evidence type="ECO:0000256" key="7">
    <source>
        <dbReference type="ARBA" id="ARBA00022824"/>
    </source>
</evidence>
<evidence type="ECO:0000256" key="2">
    <source>
        <dbReference type="ARBA" id="ARBA00004586"/>
    </source>
</evidence>
<accession>A0A0L0SEZ8</accession>
<reference evidence="16 17" key="1">
    <citation type="submission" date="2009-11" db="EMBL/GenBank/DDBJ databases">
        <title>Annotation of Allomyces macrogynus ATCC 38327.</title>
        <authorList>
            <consortium name="The Broad Institute Genome Sequencing Platform"/>
            <person name="Russ C."/>
            <person name="Cuomo C."/>
            <person name="Burger G."/>
            <person name="Gray M.W."/>
            <person name="Holland P.W.H."/>
            <person name="King N."/>
            <person name="Lang F.B.F."/>
            <person name="Roger A.J."/>
            <person name="Ruiz-Trillo I."/>
            <person name="Young S.K."/>
            <person name="Zeng Q."/>
            <person name="Gargeya S."/>
            <person name="Fitzgerald M."/>
            <person name="Haas B."/>
            <person name="Abouelleil A."/>
            <person name="Alvarado L."/>
            <person name="Arachchi H.M."/>
            <person name="Berlin A."/>
            <person name="Chapman S.B."/>
            <person name="Gearin G."/>
            <person name="Goldberg J."/>
            <person name="Griggs A."/>
            <person name="Gujja S."/>
            <person name="Hansen M."/>
            <person name="Heiman D."/>
            <person name="Howarth C."/>
            <person name="Larimer J."/>
            <person name="Lui A."/>
            <person name="MacDonald P.J.P."/>
            <person name="McCowen C."/>
            <person name="Montmayeur A."/>
            <person name="Murphy C."/>
            <person name="Neiman D."/>
            <person name="Pearson M."/>
            <person name="Priest M."/>
            <person name="Roberts A."/>
            <person name="Saif S."/>
            <person name="Shea T."/>
            <person name="Sisk P."/>
            <person name="Stolte C."/>
            <person name="Sykes S."/>
            <person name="Wortman J."/>
            <person name="Nusbaum C."/>
            <person name="Birren B."/>
        </authorList>
    </citation>
    <scope>NUCLEOTIDE SEQUENCE [LARGE SCALE GENOMIC DNA]</scope>
    <source>
        <strain evidence="16 17">ATCC 38327</strain>
    </source>
</reference>
<dbReference type="UniPathway" id="UPA00378"/>
<sequence>MQPMAHGAPSGPESASVPTNPLWPTLAVLALLACSATIVAVHRLVAINPTSQTAAMAVSAATASSPAGSSSSSTARATGTRNGEPSMAANGNNHDDAPPPRRLTVAFVHPDLGIGGAERLIVDAAVGLQSRGHTVRVFTSHHDSRHCFPETSDGTLNVSVHGDWLPRSIAGGMHVLCAWLRNLWLCAYLVVMHVVRPSARPDVYFVDQISVGVPLLKWTGARVLFYCHFPDKLLAPRKSKLKAVYRVPFDWIEEKTTAMADEIVVNSKFTRAVFHQSFPSIRHVPAVVYPGVPEPAAAASPASSKGPTSAGMPLIFPPKTRILLSINRFERKKNVKLALDAFARVAPKNAVLVLAGGFDPRVPENKATLESLIRHADVLGLEHETHALATRRATTSPPSISPSTRLVFLPSVPEPAKQSLLAHAAALLYTPAYEHFGIVPVEAMYSGVPVVALGNGGPAESVAHRVTGYLCATTAQQRASTLDLDAVDLDHMVRKVHGAGDEQEGKELVAAFAQGVEWVLGLAPDQRRSVARAARARAHDCFSMEAFLDGVDSALMACMAGARVPERQVGEGRSGKGGKMD</sequence>
<comment type="function">
    <text evidence="1 12">Mannosylates Man(2)GlcNAc(2)-dolichol diphosphate and Man(1)GlcNAc(2)-dolichol diphosphate to form Man(3)GlcNAc(2)-dolichol diphosphate.</text>
</comment>
<proteinExistence type="inferred from homology"/>
<dbReference type="EMBL" id="GG745337">
    <property type="protein sequence ID" value="KNE61113.1"/>
    <property type="molecule type" value="Genomic_DNA"/>
</dbReference>
<dbReference type="Pfam" id="PF00534">
    <property type="entry name" value="Glycos_transf_1"/>
    <property type="match status" value="2"/>
</dbReference>
<dbReference type="Proteomes" id="UP000054350">
    <property type="component" value="Unassembled WGS sequence"/>
</dbReference>
<evidence type="ECO:0000313" key="16">
    <source>
        <dbReference type="EMBL" id="KNE61113.1"/>
    </source>
</evidence>
<keyword evidence="6" id="KW-0812">Transmembrane</keyword>
<dbReference type="InterPro" id="IPR027054">
    <property type="entry name" value="ALG2"/>
</dbReference>
<dbReference type="EC" id="2.4.1.132" evidence="12"/>
<evidence type="ECO:0000256" key="4">
    <source>
        <dbReference type="ARBA" id="ARBA00022676"/>
    </source>
</evidence>
<feature type="region of interest" description="Disordered" evidence="13">
    <location>
        <begin position="63"/>
        <end position="101"/>
    </location>
</feature>
<comment type="similarity">
    <text evidence="12">Belongs to the glycosyltransferase group 1 family.</text>
</comment>
<dbReference type="OrthoDB" id="448893at2759"/>
<dbReference type="GO" id="GO:0102704">
    <property type="term" value="F:GDP-Man:Man(2)GlcNAc(2)-PP-Dol alpha-1,6-mannosyltransferase activity"/>
    <property type="evidence" value="ECO:0007669"/>
    <property type="project" value="UniProtKB-UniRule"/>
</dbReference>
<dbReference type="OMA" id="CAILQQM"/>
<evidence type="ECO:0000256" key="8">
    <source>
        <dbReference type="ARBA" id="ARBA00022989"/>
    </source>
</evidence>
<evidence type="ECO:0000256" key="5">
    <source>
        <dbReference type="ARBA" id="ARBA00022679"/>
    </source>
</evidence>
<gene>
    <name evidence="16" type="ORF">AMAG_06865</name>
</gene>
<dbReference type="GO" id="GO:0005789">
    <property type="term" value="C:endoplasmic reticulum membrane"/>
    <property type="evidence" value="ECO:0007669"/>
    <property type="project" value="UniProtKB-SubCell"/>
</dbReference>
<evidence type="ECO:0000256" key="6">
    <source>
        <dbReference type="ARBA" id="ARBA00022692"/>
    </source>
</evidence>
<dbReference type="InterPro" id="IPR028098">
    <property type="entry name" value="Glyco_trans_4-like_N"/>
</dbReference>
<dbReference type="PANTHER" id="PTHR45918">
    <property type="entry name" value="ALPHA-1,3/1,6-MANNOSYLTRANSFERASE ALG2"/>
    <property type="match status" value="1"/>
</dbReference>
<evidence type="ECO:0000256" key="10">
    <source>
        <dbReference type="ARBA" id="ARBA00045103"/>
    </source>
</evidence>
<evidence type="ECO:0000256" key="11">
    <source>
        <dbReference type="ARBA" id="ARBA00045104"/>
    </source>
</evidence>
<evidence type="ECO:0000256" key="1">
    <source>
        <dbReference type="ARBA" id="ARBA00003142"/>
    </source>
</evidence>
<dbReference type="Pfam" id="PF13439">
    <property type="entry name" value="Glyco_transf_4"/>
    <property type="match status" value="1"/>
</dbReference>
<name>A0A0L0SEZ8_ALLM3</name>
<keyword evidence="4 12" id="KW-0328">Glycosyltransferase</keyword>
<dbReference type="Gene3D" id="3.40.50.2000">
    <property type="entry name" value="Glycogen Phosphorylase B"/>
    <property type="match status" value="2"/>
</dbReference>
<feature type="domain" description="Glycosyl transferase family 1" evidence="14">
    <location>
        <begin position="317"/>
        <end position="390"/>
    </location>
</feature>
<dbReference type="GO" id="GO:0004378">
    <property type="term" value="F:GDP-Man:Man(1)GlcNAc(2)-PP-Dol alpha-1,3-mannosyltransferase activity"/>
    <property type="evidence" value="ECO:0007669"/>
    <property type="project" value="UniProtKB-UniRule"/>
</dbReference>
<feature type="domain" description="Glycosyltransferase subfamily 4-like N-terminal" evidence="15">
    <location>
        <begin position="114"/>
        <end position="292"/>
    </location>
</feature>
<dbReference type="SUPFAM" id="SSF53756">
    <property type="entry name" value="UDP-Glycosyltransferase/glycogen phosphorylase"/>
    <property type="match status" value="1"/>
</dbReference>
<feature type="domain" description="Glycosyl transferase family 1" evidence="14">
    <location>
        <begin position="405"/>
        <end position="478"/>
    </location>
</feature>
<comment type="catalytic activity">
    <reaction evidence="11 12">
        <text>an alpha-D-Man-(1-&gt;3)-beta-D-Man-(1-&gt;4)-beta-D-GlcNAc-(1-&gt;4)-alpha-D-GlcNAc-diphospho-di-trans,poly-cis-dolichol + GDP-alpha-D-mannose = an alpha-D-Man-(1-&gt;3)-[alpha-D-Man-(1-&gt;6)]-beta-D-Man-(1-&gt;4)-beta-D-GlcNAc-(1-&gt;4)-alpha-D-GlcNAc-diphospho-di-trans,poly-cis-dolichol + GDP + H(+)</text>
        <dbReference type="Rhea" id="RHEA:29519"/>
        <dbReference type="Rhea" id="RHEA-COMP:19513"/>
        <dbReference type="Rhea" id="RHEA-COMP:19515"/>
        <dbReference type="ChEBI" id="CHEBI:15378"/>
        <dbReference type="ChEBI" id="CHEBI:57527"/>
        <dbReference type="ChEBI" id="CHEBI:58189"/>
        <dbReference type="ChEBI" id="CHEBI:132510"/>
        <dbReference type="ChEBI" id="CHEBI:132511"/>
        <dbReference type="EC" id="2.4.1.257"/>
    </reaction>
    <physiologicalReaction direction="left-to-right" evidence="11 12">
        <dbReference type="Rhea" id="RHEA:29520"/>
    </physiologicalReaction>
</comment>
<keyword evidence="5 12" id="KW-0808">Transferase</keyword>